<dbReference type="EMBL" id="PVNO01000026">
    <property type="protein sequence ID" value="PRO68555.1"/>
    <property type="molecule type" value="Genomic_DNA"/>
</dbReference>
<dbReference type="Proteomes" id="UP000239539">
    <property type="component" value="Unassembled WGS sequence"/>
</dbReference>
<comment type="caution">
    <text evidence="2">The sequence shown here is derived from an EMBL/GenBank/DDBJ whole genome shotgun (WGS) entry which is preliminary data.</text>
</comment>
<dbReference type="NCBIfam" id="TIGR02532">
    <property type="entry name" value="IV_pilin_GFxxxE"/>
    <property type="match status" value="1"/>
</dbReference>
<keyword evidence="1" id="KW-0812">Transmembrane</keyword>
<dbReference type="InterPro" id="IPR045584">
    <property type="entry name" value="Pilin-like"/>
</dbReference>
<gene>
    <name evidence="2" type="ORF">C6Y39_13065</name>
</gene>
<feature type="transmembrane region" description="Helical" evidence="1">
    <location>
        <begin position="17"/>
        <end position="40"/>
    </location>
</feature>
<protein>
    <submittedName>
        <fullName evidence="2">Prepilin-type cleavage/methylation domain-containing protein</fullName>
    </submittedName>
</protein>
<evidence type="ECO:0000313" key="2">
    <source>
        <dbReference type="EMBL" id="PRO68555.1"/>
    </source>
</evidence>
<reference evidence="3" key="1">
    <citation type="journal article" date="2020" name="Int. J. Syst. Evol. Microbiol.">
        <title>Alteromonas alba sp. nov., a marine bacterium isolated from the seawater of the West Pacific Ocean.</title>
        <authorList>
            <person name="Sun C."/>
            <person name="Wu Y.-H."/>
            <person name="Xamxidin M."/>
            <person name="Cheng H."/>
            <person name="Xu X.-W."/>
        </authorList>
    </citation>
    <scope>NUCLEOTIDE SEQUENCE [LARGE SCALE GENOMIC DNA]</scope>
    <source>
        <strain evidence="3">9a2</strain>
    </source>
</reference>
<dbReference type="Gene3D" id="3.30.700.10">
    <property type="entry name" value="Glycoprotein, Type 4 Pilin"/>
    <property type="match status" value="1"/>
</dbReference>
<dbReference type="Pfam" id="PF07963">
    <property type="entry name" value="N_methyl"/>
    <property type="match status" value="1"/>
</dbReference>
<keyword evidence="1" id="KW-0472">Membrane</keyword>
<dbReference type="PROSITE" id="PS00409">
    <property type="entry name" value="PROKAR_NTER_METHYL"/>
    <property type="match status" value="1"/>
</dbReference>
<keyword evidence="3" id="KW-1185">Reference proteome</keyword>
<evidence type="ECO:0000256" key="1">
    <source>
        <dbReference type="SAM" id="Phobius"/>
    </source>
</evidence>
<dbReference type="InterPro" id="IPR012902">
    <property type="entry name" value="N_methyl_site"/>
</dbReference>
<dbReference type="SUPFAM" id="SSF54523">
    <property type="entry name" value="Pili subunits"/>
    <property type="match status" value="1"/>
</dbReference>
<proteinExistence type="predicted"/>
<accession>A0ABX5CLW3</accession>
<sequence length="130" mass="14099">MEGNCITNDKRLGQEGFTLIELLVAMAIVGLLSLAATSAINTTRQISEINKVKAHLLSLQAMQSTMWLETGHYLPPNALPSANIPNVNFTQSSSQGGGYEITATRLSLSTDDSCRTIKISEVMLSPKECW</sequence>
<evidence type="ECO:0000313" key="3">
    <source>
        <dbReference type="Proteomes" id="UP000239539"/>
    </source>
</evidence>
<keyword evidence="1" id="KW-1133">Transmembrane helix</keyword>
<name>A0ABX5CLW3_9ALTE</name>
<organism evidence="2 3">
    <name type="scientific">Alteromonas gracilis</name>
    <dbReference type="NCBI Taxonomy" id="1479524"/>
    <lineage>
        <taxon>Bacteria</taxon>
        <taxon>Pseudomonadati</taxon>
        <taxon>Pseudomonadota</taxon>
        <taxon>Gammaproteobacteria</taxon>
        <taxon>Alteromonadales</taxon>
        <taxon>Alteromonadaceae</taxon>
        <taxon>Alteromonas/Salinimonas group</taxon>
        <taxon>Alteromonas</taxon>
    </lineage>
</organism>
<dbReference type="RefSeq" id="WP_105931691.1">
    <property type="nucleotide sequence ID" value="NZ_PVNO01000026.1"/>
</dbReference>